<dbReference type="PANTHER" id="PTHR43711">
    <property type="entry name" value="TWO-COMPONENT HISTIDINE KINASE"/>
    <property type="match status" value="1"/>
</dbReference>
<dbReference type="EC" id="2.7.13.3" evidence="2"/>
<feature type="domain" description="PAC" evidence="9">
    <location>
        <begin position="85"/>
        <end position="137"/>
    </location>
</feature>
<keyword evidence="3" id="KW-0597">Phosphoprotein</keyword>
<evidence type="ECO:0000313" key="11">
    <source>
        <dbReference type="Proteomes" id="UP001355056"/>
    </source>
</evidence>
<accession>A0ABU7YWT7</accession>
<dbReference type="InterPro" id="IPR005467">
    <property type="entry name" value="His_kinase_dom"/>
</dbReference>
<dbReference type="InterPro" id="IPR036097">
    <property type="entry name" value="HisK_dim/P_sf"/>
</dbReference>
<sequence>MTHGSPPPVENADYRLMVESISDYAIFLLDPHGHVRSWNVGAQKLKGYRPEEIIGRSFEVFYPQQMIDIGFPARELSEAVRLGRFEDEDWRIRKDGSRFWASVVITALFDESGRHRGFAKVARDLTARRRHEEMLRRSEERFRLIVEGVRDYAIFMLDPDGYVASWNLGAQINKGYTAEEIIGQHFSVFYPQEKIDEGWPVQELEYALRDGRFEDEGWRIRKDGSRFWASVVITSLYDGHGRHYGFAKVTRDLTDRCRIDTLETQERYLYQFLALLGHELRNPLAPIANAVSIMRLEESVSEPMRRTRDILARQVAHLGRLVDDLLDVGRIVTGKVHLERQPVEMQQVVAESVEAMSSTLQARSHGLEVEVPREPLVVMGDRVRLVQVLNNLLHNAAKFTPDGGRVSVTLVPRGDRVELSVADNGPGIAPEELAYVFKLFAQSEKSTVGHHGGLGIGLSMVHQMVQRHGGEVSAFSSGEPGKGVEFVVRLPLIQRDG</sequence>
<dbReference type="EMBL" id="JAXGFP010000002">
    <property type="protein sequence ID" value="MEG3183422.1"/>
    <property type="molecule type" value="Genomic_DNA"/>
</dbReference>
<dbReference type="InterPro" id="IPR036890">
    <property type="entry name" value="HATPase_C_sf"/>
</dbReference>
<dbReference type="InterPro" id="IPR004358">
    <property type="entry name" value="Sig_transdc_His_kin-like_C"/>
</dbReference>
<reference evidence="10 11" key="1">
    <citation type="journal article" date="2016" name="Int. J. Syst. Evol. Microbiol.">
        <title>Lysobacter erysipheiresistens sp. nov., an antagonist of powdery mildew, isolated from tobacco-cultivated soil.</title>
        <authorList>
            <person name="Xie B."/>
            <person name="Li T."/>
            <person name="Lin X."/>
            <person name="Wang C.J."/>
            <person name="Chen Y.J."/>
            <person name="Liu W.J."/>
            <person name="Zhao Z.W."/>
        </authorList>
    </citation>
    <scope>NUCLEOTIDE SEQUENCE [LARGE SCALE GENOMIC DNA]</scope>
    <source>
        <strain evidence="10 11">RS-LYSO-3</strain>
    </source>
</reference>
<dbReference type="Pfam" id="PF02518">
    <property type="entry name" value="HATPase_c"/>
    <property type="match status" value="1"/>
</dbReference>
<dbReference type="Gene3D" id="3.30.565.10">
    <property type="entry name" value="Histidine kinase-like ATPase, C-terminal domain"/>
    <property type="match status" value="1"/>
</dbReference>
<dbReference type="InterPro" id="IPR003594">
    <property type="entry name" value="HATPase_dom"/>
</dbReference>
<keyword evidence="5 10" id="KW-0418">Kinase</keyword>
<dbReference type="SUPFAM" id="SSF47384">
    <property type="entry name" value="Homodimeric domain of signal transducing histidine kinase"/>
    <property type="match status" value="1"/>
</dbReference>
<dbReference type="PANTHER" id="PTHR43711:SF1">
    <property type="entry name" value="HISTIDINE KINASE 1"/>
    <property type="match status" value="1"/>
</dbReference>
<dbReference type="InterPro" id="IPR003661">
    <property type="entry name" value="HisK_dim/P_dom"/>
</dbReference>
<dbReference type="PRINTS" id="PR00344">
    <property type="entry name" value="BCTRLSENSOR"/>
</dbReference>
<feature type="domain" description="PAS" evidence="8">
    <location>
        <begin position="138"/>
        <end position="194"/>
    </location>
</feature>
<keyword evidence="4" id="KW-0808">Transferase</keyword>
<dbReference type="InterPro" id="IPR035965">
    <property type="entry name" value="PAS-like_dom_sf"/>
</dbReference>
<dbReference type="SMART" id="SM00086">
    <property type="entry name" value="PAC"/>
    <property type="match status" value="2"/>
</dbReference>
<dbReference type="SMART" id="SM00091">
    <property type="entry name" value="PAS"/>
    <property type="match status" value="2"/>
</dbReference>
<dbReference type="CDD" id="cd00075">
    <property type="entry name" value="HATPase"/>
    <property type="match status" value="1"/>
</dbReference>
<evidence type="ECO:0000259" key="9">
    <source>
        <dbReference type="PROSITE" id="PS50113"/>
    </source>
</evidence>
<dbReference type="PROSITE" id="PS50113">
    <property type="entry name" value="PAC"/>
    <property type="match status" value="2"/>
</dbReference>
<evidence type="ECO:0000256" key="5">
    <source>
        <dbReference type="ARBA" id="ARBA00022777"/>
    </source>
</evidence>
<dbReference type="GO" id="GO:0016301">
    <property type="term" value="F:kinase activity"/>
    <property type="evidence" value="ECO:0007669"/>
    <property type="project" value="UniProtKB-KW"/>
</dbReference>
<feature type="domain" description="Histidine kinase" evidence="7">
    <location>
        <begin position="275"/>
        <end position="494"/>
    </location>
</feature>
<dbReference type="CDD" id="cd00082">
    <property type="entry name" value="HisKA"/>
    <property type="match status" value="1"/>
</dbReference>
<name>A0ABU7YWT7_9GAMM</name>
<evidence type="ECO:0000313" key="10">
    <source>
        <dbReference type="EMBL" id="MEG3183422.1"/>
    </source>
</evidence>
<feature type="domain" description="PAC" evidence="9">
    <location>
        <begin position="213"/>
        <end position="265"/>
    </location>
</feature>
<evidence type="ECO:0000256" key="6">
    <source>
        <dbReference type="ARBA" id="ARBA00023012"/>
    </source>
</evidence>
<gene>
    <name evidence="10" type="ORF">SNE34_05305</name>
</gene>
<dbReference type="InterPro" id="IPR001610">
    <property type="entry name" value="PAC"/>
</dbReference>
<dbReference type="Gene3D" id="3.30.450.20">
    <property type="entry name" value="PAS domain"/>
    <property type="match status" value="2"/>
</dbReference>
<evidence type="ECO:0000256" key="3">
    <source>
        <dbReference type="ARBA" id="ARBA00022553"/>
    </source>
</evidence>
<proteinExistence type="predicted"/>
<dbReference type="InterPro" id="IPR000014">
    <property type="entry name" value="PAS"/>
</dbReference>
<feature type="domain" description="PAS" evidence="8">
    <location>
        <begin position="10"/>
        <end position="64"/>
    </location>
</feature>
<evidence type="ECO:0000256" key="2">
    <source>
        <dbReference type="ARBA" id="ARBA00012438"/>
    </source>
</evidence>
<dbReference type="PROSITE" id="PS50112">
    <property type="entry name" value="PAS"/>
    <property type="match status" value="2"/>
</dbReference>
<dbReference type="CDD" id="cd00130">
    <property type="entry name" value="PAS"/>
    <property type="match status" value="2"/>
</dbReference>
<protein>
    <recommendedName>
        <fullName evidence="2">histidine kinase</fullName>
        <ecNumber evidence="2">2.7.13.3</ecNumber>
    </recommendedName>
</protein>
<evidence type="ECO:0000256" key="1">
    <source>
        <dbReference type="ARBA" id="ARBA00000085"/>
    </source>
</evidence>
<evidence type="ECO:0000259" key="7">
    <source>
        <dbReference type="PROSITE" id="PS50109"/>
    </source>
</evidence>
<dbReference type="InterPro" id="IPR050736">
    <property type="entry name" value="Sensor_HK_Regulatory"/>
</dbReference>
<evidence type="ECO:0000259" key="8">
    <source>
        <dbReference type="PROSITE" id="PS50112"/>
    </source>
</evidence>
<dbReference type="Pfam" id="PF13426">
    <property type="entry name" value="PAS_9"/>
    <property type="match status" value="2"/>
</dbReference>
<dbReference type="NCBIfam" id="TIGR00229">
    <property type="entry name" value="sensory_box"/>
    <property type="match status" value="2"/>
</dbReference>
<dbReference type="SUPFAM" id="SSF55785">
    <property type="entry name" value="PYP-like sensor domain (PAS domain)"/>
    <property type="match status" value="2"/>
</dbReference>
<dbReference type="Gene3D" id="1.10.287.130">
    <property type="match status" value="1"/>
</dbReference>
<dbReference type="Pfam" id="PF00512">
    <property type="entry name" value="HisKA"/>
    <property type="match status" value="1"/>
</dbReference>
<dbReference type="SMART" id="SM00387">
    <property type="entry name" value="HATPase_c"/>
    <property type="match status" value="1"/>
</dbReference>
<dbReference type="InterPro" id="IPR000700">
    <property type="entry name" value="PAS-assoc_C"/>
</dbReference>
<comment type="caution">
    <text evidence="10">The sequence shown here is derived from an EMBL/GenBank/DDBJ whole genome shotgun (WGS) entry which is preliminary data.</text>
</comment>
<organism evidence="10 11">
    <name type="scientific">Novilysobacter erysipheiresistens</name>
    <dbReference type="NCBI Taxonomy" id="1749332"/>
    <lineage>
        <taxon>Bacteria</taxon>
        <taxon>Pseudomonadati</taxon>
        <taxon>Pseudomonadota</taxon>
        <taxon>Gammaproteobacteria</taxon>
        <taxon>Lysobacterales</taxon>
        <taxon>Lysobacteraceae</taxon>
        <taxon>Novilysobacter</taxon>
    </lineage>
</organism>
<dbReference type="PROSITE" id="PS50109">
    <property type="entry name" value="HIS_KIN"/>
    <property type="match status" value="1"/>
</dbReference>
<dbReference type="Proteomes" id="UP001355056">
    <property type="component" value="Unassembled WGS sequence"/>
</dbReference>
<evidence type="ECO:0000256" key="4">
    <source>
        <dbReference type="ARBA" id="ARBA00022679"/>
    </source>
</evidence>
<dbReference type="SMART" id="SM00388">
    <property type="entry name" value="HisKA"/>
    <property type="match status" value="1"/>
</dbReference>
<keyword evidence="11" id="KW-1185">Reference proteome</keyword>
<comment type="catalytic activity">
    <reaction evidence="1">
        <text>ATP + protein L-histidine = ADP + protein N-phospho-L-histidine.</text>
        <dbReference type="EC" id="2.7.13.3"/>
    </reaction>
</comment>
<dbReference type="SUPFAM" id="SSF55874">
    <property type="entry name" value="ATPase domain of HSP90 chaperone/DNA topoisomerase II/histidine kinase"/>
    <property type="match status" value="1"/>
</dbReference>
<keyword evidence="6" id="KW-0902">Two-component regulatory system</keyword>